<proteinExistence type="predicted"/>
<dbReference type="RefSeq" id="WP_224461154.1">
    <property type="nucleotide sequence ID" value="NZ_JAIQZE010000007.1"/>
</dbReference>
<organism evidence="1 2">
    <name type="scientific">Psychroflexus longus</name>
    <dbReference type="NCBI Taxonomy" id="2873596"/>
    <lineage>
        <taxon>Bacteria</taxon>
        <taxon>Pseudomonadati</taxon>
        <taxon>Bacteroidota</taxon>
        <taxon>Flavobacteriia</taxon>
        <taxon>Flavobacteriales</taxon>
        <taxon>Flavobacteriaceae</taxon>
        <taxon>Psychroflexus</taxon>
    </lineage>
</organism>
<dbReference type="Pfam" id="PF04250">
    <property type="entry name" value="DUF429"/>
    <property type="match status" value="1"/>
</dbReference>
<evidence type="ECO:0000313" key="2">
    <source>
        <dbReference type="Proteomes" id="UP001199314"/>
    </source>
</evidence>
<accession>A0ABS7XK27</accession>
<name>A0ABS7XK27_9FLAO</name>
<evidence type="ECO:0000313" key="1">
    <source>
        <dbReference type="EMBL" id="MBZ9778803.1"/>
    </source>
</evidence>
<comment type="caution">
    <text evidence="1">The sequence shown here is derived from an EMBL/GenBank/DDBJ whole genome shotgun (WGS) entry which is preliminary data.</text>
</comment>
<sequence length="233" mass="26726">MKIAGIDSCPLGWIVILHNAEKFTFEAVNSIDELIELHPDLHRIFIDIPIGLSSENFVRTIESKLRNELGKRSSTIFTPACRKAVYASDYDEARAINKEILGKSISIQSYNISKKIREIDKYIQRKSKGFEIYESHPEICFKYLNNSEVILSKKSNKEGFEERFNLLQSYFPELNQVYKSITTTFPKSKVKPDDILDAMVLCVSNLKSNTSGLRFVEDEQNKDEQGILVKVAY</sequence>
<dbReference type="Proteomes" id="UP001199314">
    <property type="component" value="Unassembled WGS sequence"/>
</dbReference>
<dbReference type="InterPro" id="IPR007362">
    <property type="entry name" value="DUF429"/>
</dbReference>
<protein>
    <submittedName>
        <fullName evidence="1">DUF429 domain-containing protein</fullName>
    </submittedName>
</protein>
<keyword evidence="2" id="KW-1185">Reference proteome</keyword>
<gene>
    <name evidence="1" type="ORF">LB452_07695</name>
</gene>
<reference evidence="2" key="1">
    <citation type="submission" date="2023-07" db="EMBL/GenBank/DDBJ databases">
        <title>Novel species isolated from saline lakes on Tibetan Plateau.</title>
        <authorList>
            <person name="Lu H."/>
        </authorList>
    </citation>
    <scope>NUCLEOTIDE SEQUENCE [LARGE SCALE GENOMIC DNA]</scope>
    <source>
        <strain evidence="2">CAK8W</strain>
    </source>
</reference>
<dbReference type="EMBL" id="JAIQZE010000007">
    <property type="protein sequence ID" value="MBZ9778803.1"/>
    <property type="molecule type" value="Genomic_DNA"/>
</dbReference>